<dbReference type="EMBL" id="JBHTHY010000006">
    <property type="protein sequence ID" value="MFD0797785.1"/>
    <property type="molecule type" value="Genomic_DNA"/>
</dbReference>
<name>A0ABW3B3X2_9FLAO</name>
<keyword evidence="1" id="KW-1133">Transmembrane helix</keyword>
<reference evidence="4" key="1">
    <citation type="journal article" date="2019" name="Int. J. Syst. Evol. Microbiol.">
        <title>The Global Catalogue of Microorganisms (GCM) 10K type strain sequencing project: providing services to taxonomists for standard genome sequencing and annotation.</title>
        <authorList>
            <consortium name="The Broad Institute Genomics Platform"/>
            <consortium name="The Broad Institute Genome Sequencing Center for Infectious Disease"/>
            <person name="Wu L."/>
            <person name="Ma J."/>
        </authorList>
    </citation>
    <scope>NUCLEOTIDE SEQUENCE [LARGE SCALE GENOMIC DNA]</scope>
    <source>
        <strain evidence="4">CCUG 61948</strain>
    </source>
</reference>
<feature type="transmembrane region" description="Helical" evidence="1">
    <location>
        <begin position="42"/>
        <end position="62"/>
    </location>
</feature>
<dbReference type="RefSeq" id="WP_379934247.1">
    <property type="nucleotide sequence ID" value="NZ_JBHTHY010000006.1"/>
</dbReference>
<dbReference type="InterPro" id="IPR009589">
    <property type="entry name" value="PH_YyaB-like"/>
</dbReference>
<feature type="domain" description="Uncharacterized protein YyaB-like PH" evidence="2">
    <location>
        <begin position="60"/>
        <end position="133"/>
    </location>
</feature>
<dbReference type="Pfam" id="PF06713">
    <property type="entry name" value="bPH_4"/>
    <property type="match status" value="1"/>
</dbReference>
<evidence type="ECO:0000313" key="4">
    <source>
        <dbReference type="Proteomes" id="UP001597012"/>
    </source>
</evidence>
<comment type="caution">
    <text evidence="3">The sequence shown here is derived from an EMBL/GenBank/DDBJ whole genome shotgun (WGS) entry which is preliminary data.</text>
</comment>
<proteinExistence type="predicted"/>
<feature type="transmembrane region" description="Helical" evidence="1">
    <location>
        <begin position="9"/>
        <end position="30"/>
    </location>
</feature>
<dbReference type="Proteomes" id="UP001597012">
    <property type="component" value="Unassembled WGS sequence"/>
</dbReference>
<protein>
    <submittedName>
        <fullName evidence="3">PH domain-containing protein</fullName>
    </submittedName>
</protein>
<accession>A0ABW3B3X2</accession>
<gene>
    <name evidence="3" type="ORF">ACFQZJ_09960</name>
</gene>
<evidence type="ECO:0000259" key="2">
    <source>
        <dbReference type="Pfam" id="PF06713"/>
    </source>
</evidence>
<sequence length="142" mass="16396">MKFKSRKDTLFTLIVFGVLSFVIVLIITGILKDEMAPEERWVMIPVSLVIGLVLWLYFGTCYELNQNEFIYWYGPFSGKVSIHKIREVVKGKTVYVGFRPATARNGLIIKYDTYGELYISPETNDSFIKRLLELKSDVIISE</sequence>
<keyword evidence="1" id="KW-0812">Transmembrane</keyword>
<keyword evidence="4" id="KW-1185">Reference proteome</keyword>
<keyword evidence="1" id="KW-0472">Membrane</keyword>
<evidence type="ECO:0000313" key="3">
    <source>
        <dbReference type="EMBL" id="MFD0797785.1"/>
    </source>
</evidence>
<organism evidence="3 4">
    <name type="scientific">Maribacter chungangensis</name>
    <dbReference type="NCBI Taxonomy" id="1069117"/>
    <lineage>
        <taxon>Bacteria</taxon>
        <taxon>Pseudomonadati</taxon>
        <taxon>Bacteroidota</taxon>
        <taxon>Flavobacteriia</taxon>
        <taxon>Flavobacteriales</taxon>
        <taxon>Flavobacteriaceae</taxon>
        <taxon>Maribacter</taxon>
    </lineage>
</organism>
<evidence type="ECO:0000256" key="1">
    <source>
        <dbReference type="SAM" id="Phobius"/>
    </source>
</evidence>